<dbReference type="EMBL" id="MJUW02000071">
    <property type="protein sequence ID" value="OQD45871.1"/>
    <property type="molecule type" value="Genomic_DNA"/>
</dbReference>
<gene>
    <name evidence="1" type="ORF">BIY37_06040</name>
</gene>
<organism evidence="1 2">
    <name type="scientific">Candidatus Brocadia sapporoensis</name>
    <dbReference type="NCBI Taxonomy" id="392547"/>
    <lineage>
        <taxon>Bacteria</taxon>
        <taxon>Pseudomonadati</taxon>
        <taxon>Planctomycetota</taxon>
        <taxon>Candidatus Brocadiia</taxon>
        <taxon>Candidatus Brocadiales</taxon>
        <taxon>Candidatus Brocadiaceae</taxon>
        <taxon>Candidatus Brocadia</taxon>
    </lineage>
</organism>
<name>A0A1V6M0D9_9BACT</name>
<keyword evidence="2" id="KW-1185">Reference proteome</keyword>
<dbReference type="Proteomes" id="UP000242219">
    <property type="component" value="Unassembled WGS sequence"/>
</dbReference>
<protein>
    <submittedName>
        <fullName evidence="1">Uncharacterized protein</fullName>
    </submittedName>
</protein>
<evidence type="ECO:0000313" key="2">
    <source>
        <dbReference type="Proteomes" id="UP000242219"/>
    </source>
</evidence>
<evidence type="ECO:0000313" key="1">
    <source>
        <dbReference type="EMBL" id="OQD45871.1"/>
    </source>
</evidence>
<accession>A0A1V6M0D9</accession>
<proteinExistence type="predicted"/>
<comment type="caution">
    <text evidence="1">The sequence shown here is derived from an EMBL/GenBank/DDBJ whole genome shotgun (WGS) entry which is preliminary data.</text>
</comment>
<dbReference type="AlphaFoldDB" id="A0A1V6M0D9"/>
<sequence length="107" mass="12172">MFNYIFKFFSFSNISFFFHRRKHCIRSNTFVCCLAAVFIVCAYCPVKLCFAGNEVSELSSSTANFGDGFVDPREVVFIPVLVDGVKTREFVKNETNETNETGSHLKC</sequence>
<reference evidence="1 2" key="1">
    <citation type="journal article" date="2016" name="Genome Announc.">
        <title>Draft Genome Sequence of the Anaerobic Ammonium-Oxidizing Bacterium 'Candidatus Brocadia sp. 40'.</title>
        <authorList>
            <person name="Ali M."/>
            <person name="Haroon M.F."/>
            <person name="Narita Y."/>
            <person name="Zhang L."/>
            <person name="Rangel Shaw D."/>
            <person name="Okabe S."/>
            <person name="Saikaly P.E."/>
        </authorList>
    </citation>
    <scope>NUCLEOTIDE SEQUENCE [LARGE SCALE GENOMIC DNA]</scope>
    <source>
        <strain evidence="1 2">40</strain>
    </source>
</reference>